<evidence type="ECO:0000259" key="9">
    <source>
        <dbReference type="PROSITE" id="PS50850"/>
    </source>
</evidence>
<comment type="caution">
    <text evidence="10">The sequence shown here is derived from an EMBL/GenBank/DDBJ whole genome shotgun (WGS) entry which is preliminary data.</text>
</comment>
<feature type="domain" description="Major facilitator superfamily (MFS) profile" evidence="9">
    <location>
        <begin position="1"/>
        <end position="208"/>
    </location>
</feature>
<evidence type="ECO:0000256" key="5">
    <source>
        <dbReference type="ARBA" id="ARBA00022989"/>
    </source>
</evidence>
<dbReference type="PANTHER" id="PTHR48020">
    <property type="entry name" value="PROTON MYO-INOSITOL COTRANSPORTER"/>
    <property type="match status" value="1"/>
</dbReference>
<dbReference type="PROSITE" id="PS50850">
    <property type="entry name" value="MFS"/>
    <property type="match status" value="1"/>
</dbReference>
<dbReference type="InterPro" id="IPR005829">
    <property type="entry name" value="Sugar_transporter_CS"/>
</dbReference>
<evidence type="ECO:0000256" key="8">
    <source>
        <dbReference type="SAM" id="SignalP"/>
    </source>
</evidence>
<evidence type="ECO:0000256" key="7">
    <source>
        <dbReference type="SAM" id="Phobius"/>
    </source>
</evidence>
<dbReference type="SUPFAM" id="SSF103473">
    <property type="entry name" value="MFS general substrate transporter"/>
    <property type="match status" value="1"/>
</dbReference>
<comment type="subcellular location">
    <subcellularLocation>
        <location evidence="1">Membrane</location>
        <topology evidence="1">Multi-pass membrane protein</topology>
    </subcellularLocation>
</comment>
<evidence type="ECO:0000256" key="6">
    <source>
        <dbReference type="ARBA" id="ARBA00023136"/>
    </source>
</evidence>
<feature type="transmembrane region" description="Helical" evidence="7">
    <location>
        <begin position="84"/>
        <end position="105"/>
    </location>
</feature>
<accession>A0A8S1J254</accession>
<dbReference type="PANTHER" id="PTHR48020:SF12">
    <property type="entry name" value="PROTON MYO-INOSITOL COTRANSPORTER"/>
    <property type="match status" value="1"/>
</dbReference>
<protein>
    <recommendedName>
        <fullName evidence="9">Major facilitator superfamily (MFS) profile domain-containing protein</fullName>
    </recommendedName>
</protein>
<evidence type="ECO:0000256" key="1">
    <source>
        <dbReference type="ARBA" id="ARBA00004141"/>
    </source>
</evidence>
<evidence type="ECO:0000256" key="3">
    <source>
        <dbReference type="ARBA" id="ARBA00022448"/>
    </source>
</evidence>
<dbReference type="Pfam" id="PF00083">
    <property type="entry name" value="Sugar_tr"/>
    <property type="match status" value="1"/>
</dbReference>
<keyword evidence="11" id="KW-1185">Reference proteome</keyword>
<feature type="chain" id="PRO_5035893947" description="Major facilitator superfamily (MFS) profile domain-containing protein" evidence="8">
    <location>
        <begin position="20"/>
        <end position="208"/>
    </location>
</feature>
<keyword evidence="5 7" id="KW-1133">Transmembrane helix</keyword>
<evidence type="ECO:0000256" key="4">
    <source>
        <dbReference type="ARBA" id="ARBA00022692"/>
    </source>
</evidence>
<dbReference type="GO" id="GO:0016020">
    <property type="term" value="C:membrane"/>
    <property type="evidence" value="ECO:0007669"/>
    <property type="project" value="UniProtKB-SubCell"/>
</dbReference>
<dbReference type="InterPro" id="IPR036259">
    <property type="entry name" value="MFS_trans_sf"/>
</dbReference>
<reference evidence="10" key="1">
    <citation type="submission" date="2020-12" db="EMBL/GenBank/DDBJ databases">
        <authorList>
            <person name="Iha C."/>
        </authorList>
    </citation>
    <scope>NUCLEOTIDE SEQUENCE</scope>
</reference>
<dbReference type="InterPro" id="IPR050814">
    <property type="entry name" value="Myo-inositol_Transporter"/>
</dbReference>
<keyword evidence="6 7" id="KW-0472">Membrane</keyword>
<keyword evidence="3" id="KW-0813">Transport</keyword>
<evidence type="ECO:0000256" key="2">
    <source>
        <dbReference type="ARBA" id="ARBA00010992"/>
    </source>
</evidence>
<sequence>MSVKLAMPFNLLLCNSMAATIIRIPQYVQRCSSGSRLHVSVHRCCSSSFHWLHRLPGRGLVGIGIGLASAAVPVYIAECCPGAVRATLVTVNIAMVTGGQFVAYLLDYMFTFVPGTWRWMLGMAAVPAVVQMVGLLALLPESPRWLISRGRLREGRTVLKTLMPTKEAEAVEHEVEEEVEKTANGNTLMKMVSRPEVREELVVVPDCG</sequence>
<feature type="transmembrane region" description="Helical" evidence="7">
    <location>
        <begin position="117"/>
        <end position="139"/>
    </location>
</feature>
<dbReference type="EMBL" id="CAJHUC010001123">
    <property type="protein sequence ID" value="CAD7699848.1"/>
    <property type="molecule type" value="Genomic_DNA"/>
</dbReference>
<dbReference type="PROSITE" id="PS00217">
    <property type="entry name" value="SUGAR_TRANSPORT_2"/>
    <property type="match status" value="1"/>
</dbReference>
<evidence type="ECO:0000313" key="11">
    <source>
        <dbReference type="Proteomes" id="UP000708148"/>
    </source>
</evidence>
<dbReference type="InterPro" id="IPR020846">
    <property type="entry name" value="MFS_dom"/>
</dbReference>
<keyword evidence="4 7" id="KW-0812">Transmembrane</keyword>
<dbReference type="Proteomes" id="UP000708148">
    <property type="component" value="Unassembled WGS sequence"/>
</dbReference>
<dbReference type="AlphaFoldDB" id="A0A8S1J254"/>
<dbReference type="OrthoDB" id="6339427at2759"/>
<comment type="similarity">
    <text evidence="2">Belongs to the major facilitator superfamily. Sugar transporter (TC 2.A.1.1) family.</text>
</comment>
<name>A0A8S1J254_9CHLO</name>
<organism evidence="10 11">
    <name type="scientific">Ostreobium quekettii</name>
    <dbReference type="NCBI Taxonomy" id="121088"/>
    <lineage>
        <taxon>Eukaryota</taxon>
        <taxon>Viridiplantae</taxon>
        <taxon>Chlorophyta</taxon>
        <taxon>core chlorophytes</taxon>
        <taxon>Ulvophyceae</taxon>
        <taxon>TCBD clade</taxon>
        <taxon>Bryopsidales</taxon>
        <taxon>Ostreobineae</taxon>
        <taxon>Ostreobiaceae</taxon>
        <taxon>Ostreobium</taxon>
    </lineage>
</organism>
<evidence type="ECO:0000313" key="10">
    <source>
        <dbReference type="EMBL" id="CAD7699848.1"/>
    </source>
</evidence>
<keyword evidence="8" id="KW-0732">Signal</keyword>
<dbReference type="Gene3D" id="1.20.1250.20">
    <property type="entry name" value="MFS general substrate transporter like domains"/>
    <property type="match status" value="1"/>
</dbReference>
<dbReference type="InterPro" id="IPR005828">
    <property type="entry name" value="MFS_sugar_transport-like"/>
</dbReference>
<dbReference type="GO" id="GO:0022857">
    <property type="term" value="F:transmembrane transporter activity"/>
    <property type="evidence" value="ECO:0007669"/>
    <property type="project" value="InterPro"/>
</dbReference>
<proteinExistence type="inferred from homology"/>
<feature type="signal peptide" evidence="8">
    <location>
        <begin position="1"/>
        <end position="19"/>
    </location>
</feature>
<gene>
    <name evidence="10" type="ORF">OSTQU699_LOCUS5207</name>
</gene>
<feature type="transmembrane region" description="Helical" evidence="7">
    <location>
        <begin position="59"/>
        <end position="77"/>
    </location>
</feature>